<evidence type="ECO:0000256" key="7">
    <source>
        <dbReference type="PIRNR" id="PIRNR000232"/>
    </source>
</evidence>
<evidence type="ECO:0000256" key="1">
    <source>
        <dbReference type="ARBA" id="ARBA00007118"/>
    </source>
</evidence>
<dbReference type="RefSeq" id="WP_113867149.1">
    <property type="nucleotide sequence ID" value="NZ_BAABQN010000002.1"/>
</dbReference>
<dbReference type="InterPro" id="IPR026021">
    <property type="entry name" value="YdjA-like"/>
</dbReference>
<dbReference type="PANTHER" id="PTHR43821">
    <property type="entry name" value="NAD(P)H NITROREDUCTASE YDJA-RELATED"/>
    <property type="match status" value="1"/>
</dbReference>
<dbReference type="InterPro" id="IPR029479">
    <property type="entry name" value="Nitroreductase"/>
</dbReference>
<dbReference type="InterPro" id="IPR052530">
    <property type="entry name" value="NAD(P)H_nitroreductase"/>
</dbReference>
<feature type="domain" description="Nitroreductase" evidence="9">
    <location>
        <begin position="7"/>
        <end position="164"/>
    </location>
</feature>
<keyword evidence="6 7" id="KW-0520">NAD</keyword>
<feature type="binding site" description="in other chain" evidence="8">
    <location>
        <begin position="10"/>
        <end position="12"/>
    </location>
    <ligand>
        <name>FMN</name>
        <dbReference type="ChEBI" id="CHEBI:58210"/>
        <note>ligand shared between dimeric partners</note>
    </ligand>
</feature>
<accession>A0A366EG80</accession>
<dbReference type="SUPFAM" id="SSF55469">
    <property type="entry name" value="FMN-dependent nitroreductase-like"/>
    <property type="match status" value="1"/>
</dbReference>
<keyword evidence="5 7" id="KW-0560">Oxidoreductase</keyword>
<evidence type="ECO:0000313" key="11">
    <source>
        <dbReference type="Proteomes" id="UP000252254"/>
    </source>
</evidence>
<dbReference type="PANTHER" id="PTHR43821:SF1">
    <property type="entry name" value="NAD(P)H NITROREDUCTASE YDJA-RELATED"/>
    <property type="match status" value="1"/>
</dbReference>
<evidence type="ECO:0000256" key="3">
    <source>
        <dbReference type="ARBA" id="ARBA00022643"/>
    </source>
</evidence>
<dbReference type="AlphaFoldDB" id="A0A366EG80"/>
<dbReference type="STRING" id="200904.GCA_900168775_00475"/>
<dbReference type="GO" id="GO:0016491">
    <property type="term" value="F:oxidoreductase activity"/>
    <property type="evidence" value="ECO:0007669"/>
    <property type="project" value="UniProtKB-UniRule"/>
</dbReference>
<dbReference type="CDD" id="cd02135">
    <property type="entry name" value="YdjA-like"/>
    <property type="match status" value="1"/>
</dbReference>
<dbReference type="Pfam" id="PF00881">
    <property type="entry name" value="Nitroreductase"/>
    <property type="match status" value="1"/>
</dbReference>
<evidence type="ECO:0000256" key="2">
    <source>
        <dbReference type="ARBA" id="ARBA00022630"/>
    </source>
</evidence>
<evidence type="ECO:0000256" key="8">
    <source>
        <dbReference type="PIRSR" id="PIRSR000232-1"/>
    </source>
</evidence>
<feature type="binding site" evidence="8">
    <location>
        <position position="39"/>
    </location>
    <ligand>
        <name>FMN</name>
        <dbReference type="ChEBI" id="CHEBI:58210"/>
        <note>ligand shared between dimeric partners</note>
    </ligand>
</feature>
<comment type="caution">
    <text evidence="10">The sequence shown here is derived from an EMBL/GenBank/DDBJ whole genome shotgun (WGS) entry which is preliminary data.</text>
</comment>
<evidence type="ECO:0000256" key="5">
    <source>
        <dbReference type="ARBA" id="ARBA00023002"/>
    </source>
</evidence>
<gene>
    <name evidence="10" type="ORF">DES48_102201</name>
</gene>
<dbReference type="OrthoDB" id="9804207at2"/>
<reference evidence="10 11" key="1">
    <citation type="submission" date="2018-06" db="EMBL/GenBank/DDBJ databases">
        <title>Genomic Encyclopedia of Type Strains, Phase IV (KMG-IV): sequencing the most valuable type-strain genomes for metagenomic binning, comparative biology and taxonomic classification.</title>
        <authorList>
            <person name="Goeker M."/>
        </authorList>
    </citation>
    <scope>NUCLEOTIDE SEQUENCE [LARGE SCALE GENOMIC DNA]</scope>
    <source>
        <strain evidence="10 11">DSM 15140</strain>
    </source>
</reference>
<evidence type="ECO:0000259" key="9">
    <source>
        <dbReference type="Pfam" id="PF00881"/>
    </source>
</evidence>
<keyword evidence="4 7" id="KW-0521">NADP</keyword>
<dbReference type="EC" id="1.-.-.-" evidence="7"/>
<dbReference type="Proteomes" id="UP000252254">
    <property type="component" value="Unassembled WGS sequence"/>
</dbReference>
<dbReference type="EMBL" id="QNRI01000002">
    <property type="protein sequence ID" value="RBP00439.1"/>
    <property type="molecule type" value="Genomic_DNA"/>
</dbReference>
<comment type="cofactor">
    <cofactor evidence="8">
        <name>FMN</name>
        <dbReference type="ChEBI" id="CHEBI:58210"/>
    </cofactor>
    <text evidence="8">Binds 1 FMN per subunit.</text>
</comment>
<sequence length="186" mass="21175">MTLEEIIKGRRSIQLYQDKEVDVNLVKGLLEKAKWVPNHKMTQPWRFVLVYDKGKEKIAQLNKRNAAKGATAEEKQKNGEIAYQKMMAVPMFLMVIMEENPNQKLREEDYAATSCLVQNVSLLAWEKGLGMIWKTGALTITPEFREIVGAKLGEKIVGMMQLGYPAKVPKARPRADVQSRITEINN</sequence>
<keyword evidence="3 7" id="KW-0288">FMN</keyword>
<comment type="similarity">
    <text evidence="1 7">Belongs to the nitroreductase family.</text>
</comment>
<dbReference type="Gene3D" id="3.40.109.10">
    <property type="entry name" value="NADH Oxidase"/>
    <property type="match status" value="1"/>
</dbReference>
<proteinExistence type="inferred from homology"/>
<dbReference type="InterPro" id="IPR000415">
    <property type="entry name" value="Nitroreductase-like"/>
</dbReference>
<evidence type="ECO:0000313" key="10">
    <source>
        <dbReference type="EMBL" id="RBP00439.1"/>
    </source>
</evidence>
<keyword evidence="2 7" id="KW-0285">Flavoprotein</keyword>
<keyword evidence="11" id="KW-1185">Reference proteome</keyword>
<dbReference type="PIRSF" id="PIRSF000232">
    <property type="entry name" value="YdjA"/>
    <property type="match status" value="1"/>
</dbReference>
<evidence type="ECO:0000256" key="6">
    <source>
        <dbReference type="ARBA" id="ARBA00023027"/>
    </source>
</evidence>
<name>A0A366EG80_9BACI</name>
<protein>
    <recommendedName>
        <fullName evidence="7">Putative NAD(P)H nitroreductase</fullName>
        <ecNumber evidence="7">1.-.-.-</ecNumber>
    </recommendedName>
</protein>
<evidence type="ECO:0000256" key="4">
    <source>
        <dbReference type="ARBA" id="ARBA00022857"/>
    </source>
</evidence>
<organism evidence="10 11">
    <name type="scientific">Paraliobacillus ryukyuensis</name>
    <dbReference type="NCBI Taxonomy" id="200904"/>
    <lineage>
        <taxon>Bacteria</taxon>
        <taxon>Bacillati</taxon>
        <taxon>Bacillota</taxon>
        <taxon>Bacilli</taxon>
        <taxon>Bacillales</taxon>
        <taxon>Bacillaceae</taxon>
        <taxon>Paraliobacillus</taxon>
    </lineage>
</organism>
<feature type="binding site" description="in other chain" evidence="8">
    <location>
        <begin position="133"/>
        <end position="135"/>
    </location>
    <ligand>
        <name>FMN</name>
        <dbReference type="ChEBI" id="CHEBI:58210"/>
        <note>ligand shared between dimeric partners</note>
    </ligand>
</feature>